<dbReference type="EMBL" id="JANPWB010000013">
    <property type="protein sequence ID" value="KAJ1108147.1"/>
    <property type="molecule type" value="Genomic_DNA"/>
</dbReference>
<keyword evidence="1" id="KW-0732">Signal</keyword>
<sequence length="206" mass="22330">MAYLWAWVAWRAWAAEGLHCGVPTALSCLRLGLHCSWAETGAAGVCWGRQIRPKGSALSERGSGCLFLGLMGGLRSYGRPLQLRHPCGSGQPGAGDGAGHNSQGGRPGVWWPHAGWERQKTVATRYGILTAGQMSGAFMMAIPRPRVCSSTQALTVLVPAYNRYGARRINEPKEDGQADKRDLYSDLREVRHWALDEVGEGCIARA</sequence>
<organism evidence="2 3">
    <name type="scientific">Pleurodeles waltl</name>
    <name type="common">Iberian ribbed newt</name>
    <dbReference type="NCBI Taxonomy" id="8319"/>
    <lineage>
        <taxon>Eukaryota</taxon>
        <taxon>Metazoa</taxon>
        <taxon>Chordata</taxon>
        <taxon>Craniata</taxon>
        <taxon>Vertebrata</taxon>
        <taxon>Euteleostomi</taxon>
        <taxon>Amphibia</taxon>
        <taxon>Batrachia</taxon>
        <taxon>Caudata</taxon>
        <taxon>Salamandroidea</taxon>
        <taxon>Salamandridae</taxon>
        <taxon>Pleurodelinae</taxon>
        <taxon>Pleurodeles</taxon>
    </lineage>
</organism>
<evidence type="ECO:0000313" key="3">
    <source>
        <dbReference type="Proteomes" id="UP001066276"/>
    </source>
</evidence>
<reference evidence="2" key="1">
    <citation type="journal article" date="2022" name="bioRxiv">
        <title>Sequencing and chromosome-scale assembly of the giantPleurodeles waltlgenome.</title>
        <authorList>
            <person name="Brown T."/>
            <person name="Elewa A."/>
            <person name="Iarovenko S."/>
            <person name="Subramanian E."/>
            <person name="Araus A.J."/>
            <person name="Petzold A."/>
            <person name="Susuki M."/>
            <person name="Suzuki K.-i.T."/>
            <person name="Hayashi T."/>
            <person name="Toyoda A."/>
            <person name="Oliveira C."/>
            <person name="Osipova E."/>
            <person name="Leigh N.D."/>
            <person name="Simon A."/>
            <person name="Yun M.H."/>
        </authorList>
    </citation>
    <scope>NUCLEOTIDE SEQUENCE</scope>
    <source>
        <strain evidence="2">20211129_DDA</strain>
        <tissue evidence="2">Liver</tissue>
    </source>
</reference>
<evidence type="ECO:0000256" key="1">
    <source>
        <dbReference type="SAM" id="SignalP"/>
    </source>
</evidence>
<gene>
    <name evidence="2" type="ORF">NDU88_005529</name>
</gene>
<accession>A0AAV7MX26</accession>
<dbReference type="AlphaFoldDB" id="A0AAV7MX26"/>
<comment type="caution">
    <text evidence="2">The sequence shown here is derived from an EMBL/GenBank/DDBJ whole genome shotgun (WGS) entry which is preliminary data.</text>
</comment>
<name>A0AAV7MX26_PLEWA</name>
<evidence type="ECO:0000313" key="2">
    <source>
        <dbReference type="EMBL" id="KAJ1108147.1"/>
    </source>
</evidence>
<dbReference type="Proteomes" id="UP001066276">
    <property type="component" value="Chromosome 9"/>
</dbReference>
<protein>
    <submittedName>
        <fullName evidence="2">Uncharacterized protein</fullName>
    </submittedName>
</protein>
<feature type="signal peptide" evidence="1">
    <location>
        <begin position="1"/>
        <end position="17"/>
    </location>
</feature>
<feature type="chain" id="PRO_5043753701" evidence="1">
    <location>
        <begin position="18"/>
        <end position="206"/>
    </location>
</feature>
<proteinExistence type="predicted"/>
<keyword evidence="3" id="KW-1185">Reference proteome</keyword>